<feature type="region of interest" description="Disordered" evidence="1">
    <location>
        <begin position="55"/>
        <end position="84"/>
    </location>
</feature>
<proteinExistence type="predicted"/>
<accession>A0ABQ3JR00</accession>
<evidence type="ECO:0000313" key="3">
    <source>
        <dbReference type="EMBL" id="GHF55260.1"/>
    </source>
</evidence>
<protein>
    <submittedName>
        <fullName evidence="3">Uncharacterized protein</fullName>
    </submittedName>
</protein>
<reference evidence="4" key="1">
    <citation type="journal article" date="2019" name="Int. J. Syst. Evol. Microbiol.">
        <title>The Global Catalogue of Microorganisms (GCM) 10K type strain sequencing project: providing services to taxonomists for standard genome sequencing and annotation.</title>
        <authorList>
            <consortium name="The Broad Institute Genomics Platform"/>
            <consortium name="The Broad Institute Genome Sequencing Center for Infectious Disease"/>
            <person name="Wu L."/>
            <person name="Ma J."/>
        </authorList>
    </citation>
    <scope>NUCLEOTIDE SEQUENCE [LARGE SCALE GENOMIC DNA]</scope>
    <source>
        <strain evidence="4">CGMCC 1.18437</strain>
    </source>
</reference>
<comment type="caution">
    <text evidence="3">The sequence shown here is derived from an EMBL/GenBank/DDBJ whole genome shotgun (WGS) entry which is preliminary data.</text>
</comment>
<keyword evidence="2" id="KW-1133">Transmembrane helix</keyword>
<gene>
    <name evidence="3" type="ORF">GCM10017781_34430</name>
</gene>
<feature type="compositionally biased region" description="Basic and acidic residues" evidence="1">
    <location>
        <begin position="59"/>
        <end position="84"/>
    </location>
</feature>
<name>A0ABQ3JR00_9DEIO</name>
<dbReference type="EMBL" id="BNAJ01000010">
    <property type="protein sequence ID" value="GHF55260.1"/>
    <property type="molecule type" value="Genomic_DNA"/>
</dbReference>
<keyword evidence="2" id="KW-0812">Transmembrane</keyword>
<dbReference type="Proteomes" id="UP000619376">
    <property type="component" value="Unassembled WGS sequence"/>
</dbReference>
<evidence type="ECO:0000256" key="1">
    <source>
        <dbReference type="SAM" id="MobiDB-lite"/>
    </source>
</evidence>
<evidence type="ECO:0000313" key="4">
    <source>
        <dbReference type="Proteomes" id="UP000619376"/>
    </source>
</evidence>
<keyword evidence="2" id="KW-0472">Membrane</keyword>
<sequence length="84" mass="9034">MSSPWDTARMVAALLFIVLPLVLIVVAWRMKPLVPRDGRPGDAVGGSLAAGGMFGGHGLEPDARSVREDTEAPRFDFSDVKARE</sequence>
<keyword evidence="4" id="KW-1185">Reference proteome</keyword>
<organism evidence="3 4">
    <name type="scientific">Deinococcus metalli</name>
    <dbReference type="NCBI Taxonomy" id="1141878"/>
    <lineage>
        <taxon>Bacteria</taxon>
        <taxon>Thermotogati</taxon>
        <taxon>Deinococcota</taxon>
        <taxon>Deinococci</taxon>
        <taxon>Deinococcales</taxon>
        <taxon>Deinococcaceae</taxon>
        <taxon>Deinococcus</taxon>
    </lineage>
</organism>
<feature type="transmembrane region" description="Helical" evidence="2">
    <location>
        <begin position="12"/>
        <end position="30"/>
    </location>
</feature>
<evidence type="ECO:0000256" key="2">
    <source>
        <dbReference type="SAM" id="Phobius"/>
    </source>
</evidence>